<accession>A0AAW1EHR0</accession>
<proteinExistence type="predicted"/>
<evidence type="ECO:0000313" key="2">
    <source>
        <dbReference type="Proteomes" id="UP001488805"/>
    </source>
</evidence>
<comment type="caution">
    <text evidence="1">The sequence shown here is derived from an EMBL/GenBank/DDBJ whole genome shotgun (WGS) entry which is preliminary data.</text>
</comment>
<sequence length="112" mass="12701">MGQVTWCGLTFQPLLDKSCHQSGRALSKGLGSAVLDYELLDQRDPRVKPKVIHYNRLKPYRSAWSAERKSAATFKRGCSSKQLRSLAAYSTLRLQTLCLLEPRRTKMLCASR</sequence>
<organism evidence="1 2">
    <name type="scientific">Zoarces viviparus</name>
    <name type="common">Viviparous eelpout</name>
    <name type="synonym">Blennius viviparus</name>
    <dbReference type="NCBI Taxonomy" id="48416"/>
    <lineage>
        <taxon>Eukaryota</taxon>
        <taxon>Metazoa</taxon>
        <taxon>Chordata</taxon>
        <taxon>Craniata</taxon>
        <taxon>Vertebrata</taxon>
        <taxon>Euteleostomi</taxon>
        <taxon>Actinopterygii</taxon>
        <taxon>Neopterygii</taxon>
        <taxon>Teleostei</taxon>
        <taxon>Neoteleostei</taxon>
        <taxon>Acanthomorphata</taxon>
        <taxon>Eupercaria</taxon>
        <taxon>Perciformes</taxon>
        <taxon>Cottioidei</taxon>
        <taxon>Zoarcales</taxon>
        <taxon>Zoarcidae</taxon>
        <taxon>Zoarcinae</taxon>
        <taxon>Zoarces</taxon>
    </lineage>
</organism>
<dbReference type="AlphaFoldDB" id="A0AAW1EHR0"/>
<name>A0AAW1EHR0_ZOAVI</name>
<dbReference type="EMBL" id="JBCEZU010000329">
    <property type="protein sequence ID" value="KAK9521199.1"/>
    <property type="molecule type" value="Genomic_DNA"/>
</dbReference>
<keyword evidence="2" id="KW-1185">Reference proteome</keyword>
<gene>
    <name evidence="1" type="ORF">VZT92_021024</name>
</gene>
<protein>
    <submittedName>
        <fullName evidence="1">Uncharacterized protein</fullName>
    </submittedName>
</protein>
<evidence type="ECO:0000313" key="1">
    <source>
        <dbReference type="EMBL" id="KAK9521199.1"/>
    </source>
</evidence>
<reference evidence="1 2" key="1">
    <citation type="journal article" date="2024" name="Genome Biol. Evol.">
        <title>Chromosome-level genome assembly of the viviparous eelpout Zoarces viviparus.</title>
        <authorList>
            <person name="Fuhrmann N."/>
            <person name="Brasseur M.V."/>
            <person name="Bakowski C.E."/>
            <person name="Podsiadlowski L."/>
            <person name="Prost S."/>
            <person name="Krehenwinkel H."/>
            <person name="Mayer C."/>
        </authorList>
    </citation>
    <scope>NUCLEOTIDE SEQUENCE [LARGE SCALE GENOMIC DNA]</scope>
    <source>
        <strain evidence="1">NO-MEL_2022_Ind0_liver</strain>
    </source>
</reference>
<dbReference type="Proteomes" id="UP001488805">
    <property type="component" value="Unassembled WGS sequence"/>
</dbReference>